<gene>
    <name evidence="16" type="ORF">PBT88_05995</name>
</gene>
<dbReference type="PANTHER" id="PTHR47529:SF1">
    <property type="entry name" value="PERIPLASMIC CHAPERONE PPID"/>
    <property type="match status" value="1"/>
</dbReference>
<evidence type="ECO:0000256" key="1">
    <source>
        <dbReference type="ARBA" id="ARBA00004382"/>
    </source>
</evidence>
<evidence type="ECO:0000256" key="8">
    <source>
        <dbReference type="ARBA" id="ARBA00023186"/>
    </source>
</evidence>
<dbReference type="Gene3D" id="1.10.4030.10">
    <property type="entry name" value="Porin chaperone SurA, peptide-binding domain"/>
    <property type="match status" value="2"/>
</dbReference>
<dbReference type="InterPro" id="IPR027304">
    <property type="entry name" value="Trigger_fact/SurA_dom_sf"/>
</dbReference>
<dbReference type="SUPFAM" id="SSF109998">
    <property type="entry name" value="Triger factor/SurA peptide-binding domain-like"/>
    <property type="match status" value="1"/>
</dbReference>
<evidence type="ECO:0000256" key="14">
    <source>
        <dbReference type="PROSITE-ProRule" id="PRU00278"/>
    </source>
</evidence>
<dbReference type="Gene3D" id="3.10.50.40">
    <property type="match status" value="1"/>
</dbReference>
<dbReference type="GO" id="GO:0016853">
    <property type="term" value="F:isomerase activity"/>
    <property type="evidence" value="ECO:0007669"/>
    <property type="project" value="UniProtKB-KW"/>
</dbReference>
<keyword evidence="14 16" id="KW-0413">Isomerase</keyword>
<keyword evidence="4" id="KW-0997">Cell inner membrane</keyword>
<keyword evidence="8" id="KW-0143">Chaperone</keyword>
<evidence type="ECO:0000259" key="15">
    <source>
        <dbReference type="PROSITE" id="PS50198"/>
    </source>
</evidence>
<dbReference type="Proteomes" id="UP001210865">
    <property type="component" value="Chromosome"/>
</dbReference>
<evidence type="ECO:0000256" key="11">
    <source>
        <dbReference type="ARBA" id="ARBA00038408"/>
    </source>
</evidence>
<evidence type="ECO:0000256" key="5">
    <source>
        <dbReference type="ARBA" id="ARBA00022692"/>
    </source>
</evidence>
<keyword evidence="5" id="KW-0812">Transmembrane</keyword>
<keyword evidence="7" id="KW-0472">Membrane</keyword>
<keyword evidence="17" id="KW-1185">Reference proteome</keyword>
<evidence type="ECO:0000256" key="9">
    <source>
        <dbReference type="ARBA" id="ARBA00030642"/>
    </source>
</evidence>
<feature type="domain" description="PpiC" evidence="15">
    <location>
        <begin position="251"/>
        <end position="360"/>
    </location>
</feature>
<evidence type="ECO:0000256" key="7">
    <source>
        <dbReference type="ARBA" id="ARBA00023136"/>
    </source>
</evidence>
<sequence>MLSTFRNNPKLVVGIFGLVGIAFVATGVISGEMPGMGGSSGPTAGSIAKVGDTSVSSNELEQRIRSQFQQAQQQQPSLTMAGFFAGGAFTSLVEQTIGASALEQYARQIGLVASDKQVGGSIAAIPSFRGPDGKFSQQAYDAAIAQQRLSDKDVRADFAGDILRQMVYLPVTGAMTLPDGLVKPYAALLMETRAGEIGFVPVTATAGGTAPTPADLQNFYQSHIAAYTTPERRSLRYAVIGRDQVAAKAVPTDAEIKQVYDANPDKYAARETRDLSQIVLPDEAKAKAFKAAVAGGKSFADAAQAAGFGAADIAVGVKTQAQYAAQASAPLAAAAFALPQGGVSDPVKSEFGWTLVKVNVVNHVAATPFEAARVQIAADLVKSKQDKALADLIAKVQDGVDNGQGFADVTKANGLAITETPAITAGGIAPDQPGFKPSADVQPLLAAGFKGTPDDAPSVETITANERYALLAIGHVIAAAPIPFAQVKDRVSADFIASRASDRAKAIATAIQAKVKGGTSMADAFKAAPVKLPDIKPAEGRRMDLARLQGNVPPPLAALFRATVGGTELVAAPGGQGWYVVHVGKVTPADDKALAPAVQASRSDLQSAANNEYLEQLAGAAKIAVGTRRDDAAIAALQARMLGATPAAGQ</sequence>
<evidence type="ECO:0000256" key="4">
    <source>
        <dbReference type="ARBA" id="ARBA00022519"/>
    </source>
</evidence>
<evidence type="ECO:0000313" key="16">
    <source>
        <dbReference type="EMBL" id="WBO23671.1"/>
    </source>
</evidence>
<dbReference type="SUPFAM" id="SSF54534">
    <property type="entry name" value="FKBP-like"/>
    <property type="match status" value="1"/>
</dbReference>
<dbReference type="InterPro" id="IPR046357">
    <property type="entry name" value="PPIase_dom_sf"/>
</dbReference>
<evidence type="ECO:0000256" key="12">
    <source>
        <dbReference type="ARBA" id="ARBA00040743"/>
    </source>
</evidence>
<dbReference type="EMBL" id="CP115174">
    <property type="protein sequence ID" value="WBO23671.1"/>
    <property type="molecule type" value="Genomic_DNA"/>
</dbReference>
<evidence type="ECO:0000313" key="17">
    <source>
        <dbReference type="Proteomes" id="UP001210865"/>
    </source>
</evidence>
<keyword evidence="14" id="KW-0697">Rotamase</keyword>
<dbReference type="PROSITE" id="PS50198">
    <property type="entry name" value="PPIC_PPIASE_2"/>
    <property type="match status" value="1"/>
</dbReference>
<proteinExistence type="inferred from homology"/>
<dbReference type="RefSeq" id="WP_270078302.1">
    <property type="nucleotide sequence ID" value="NZ_CP115174.1"/>
</dbReference>
<comment type="subcellular location">
    <subcellularLocation>
        <location evidence="1">Cell inner membrane</location>
        <topology evidence="1">Single-pass type II membrane protein</topology>
        <orientation evidence="1">Periplasmic side</orientation>
    </subcellularLocation>
</comment>
<comment type="similarity">
    <text evidence="11">Belongs to the PpiD chaperone family.</text>
</comment>
<organism evidence="16 17">
    <name type="scientific">Sphingomonas abietis</name>
    <dbReference type="NCBI Taxonomy" id="3012344"/>
    <lineage>
        <taxon>Bacteria</taxon>
        <taxon>Pseudomonadati</taxon>
        <taxon>Pseudomonadota</taxon>
        <taxon>Alphaproteobacteria</taxon>
        <taxon>Sphingomonadales</taxon>
        <taxon>Sphingomonadaceae</taxon>
        <taxon>Sphingomonas</taxon>
    </lineage>
</organism>
<accession>A0ABY7NTA1</accession>
<reference evidence="16 17" key="1">
    <citation type="submission" date="2022-12" db="EMBL/GenBank/DDBJ databases">
        <title>Sphingomonas abieness sp. nov., an endophytic bacterium isolated from Abies koreana.</title>
        <authorList>
            <person name="Jiang L."/>
            <person name="Lee J."/>
        </authorList>
    </citation>
    <scope>NUCLEOTIDE SEQUENCE [LARGE SCALE GENOMIC DNA]</scope>
    <source>
        <strain evidence="17">PAMB 00755</strain>
    </source>
</reference>
<evidence type="ECO:0000256" key="10">
    <source>
        <dbReference type="ARBA" id="ARBA00031484"/>
    </source>
</evidence>
<dbReference type="Pfam" id="PF13145">
    <property type="entry name" value="Rotamase_2"/>
    <property type="match status" value="2"/>
</dbReference>
<keyword evidence="3" id="KW-1003">Cell membrane</keyword>
<evidence type="ECO:0000256" key="6">
    <source>
        <dbReference type="ARBA" id="ARBA00022989"/>
    </source>
</evidence>
<dbReference type="Pfam" id="PF13624">
    <property type="entry name" value="SurA_N_3"/>
    <property type="match status" value="1"/>
</dbReference>
<dbReference type="InterPro" id="IPR052029">
    <property type="entry name" value="PpiD_chaperone"/>
</dbReference>
<dbReference type="PANTHER" id="PTHR47529">
    <property type="entry name" value="PEPTIDYL-PROLYL CIS-TRANS ISOMERASE D"/>
    <property type="match status" value="1"/>
</dbReference>
<evidence type="ECO:0000256" key="2">
    <source>
        <dbReference type="ARBA" id="ARBA00018370"/>
    </source>
</evidence>
<protein>
    <recommendedName>
        <fullName evidence="2">Parvulin-like PPIase</fullName>
    </recommendedName>
    <alternativeName>
        <fullName evidence="9">Peptidyl-prolyl cis-trans isomerase plp</fullName>
    </alternativeName>
    <alternativeName>
        <fullName evidence="12">Periplasmic chaperone PpiD</fullName>
    </alternativeName>
    <alternativeName>
        <fullName evidence="13">Periplasmic folding chaperone</fullName>
    </alternativeName>
    <alternativeName>
        <fullName evidence="10">Rotamase plp</fullName>
    </alternativeName>
</protein>
<evidence type="ECO:0000256" key="3">
    <source>
        <dbReference type="ARBA" id="ARBA00022475"/>
    </source>
</evidence>
<evidence type="ECO:0000256" key="13">
    <source>
        <dbReference type="ARBA" id="ARBA00042775"/>
    </source>
</evidence>
<name>A0ABY7NTA1_9SPHN</name>
<dbReference type="InterPro" id="IPR000297">
    <property type="entry name" value="PPIase_PpiC"/>
</dbReference>
<keyword evidence="6" id="KW-1133">Transmembrane helix</keyword>